<dbReference type="EMBL" id="PVUE01000004">
    <property type="protein sequence ID" value="PRZ42704.1"/>
    <property type="molecule type" value="Genomic_DNA"/>
</dbReference>
<dbReference type="SUPFAM" id="SSF56524">
    <property type="entry name" value="Oxidoreductase molybdopterin-binding domain"/>
    <property type="match status" value="1"/>
</dbReference>
<keyword evidence="2" id="KW-1185">Reference proteome</keyword>
<protein>
    <recommendedName>
        <fullName evidence="3">Molybdopterin-dependent oxidoreductase-like protein</fullName>
    </recommendedName>
</protein>
<gene>
    <name evidence="1" type="ORF">CLV47_10448</name>
</gene>
<name>A0A2T1A2E4_9ACTN</name>
<dbReference type="InterPro" id="IPR036374">
    <property type="entry name" value="OxRdtase_Mopterin-bd_sf"/>
</dbReference>
<reference evidence="1 2" key="1">
    <citation type="submission" date="2018-03" db="EMBL/GenBank/DDBJ databases">
        <title>Genomic Encyclopedia of Archaeal and Bacterial Type Strains, Phase II (KMG-II): from individual species to whole genera.</title>
        <authorList>
            <person name="Goeker M."/>
        </authorList>
    </citation>
    <scope>NUCLEOTIDE SEQUENCE [LARGE SCALE GENOMIC DNA]</scope>
    <source>
        <strain evidence="1 2">DSM 100065</strain>
    </source>
</reference>
<dbReference type="Proteomes" id="UP000237752">
    <property type="component" value="Unassembled WGS sequence"/>
</dbReference>
<dbReference type="Gene3D" id="3.90.420.10">
    <property type="entry name" value="Oxidoreductase, molybdopterin-binding domain"/>
    <property type="match status" value="1"/>
</dbReference>
<proteinExistence type="predicted"/>
<evidence type="ECO:0008006" key="3">
    <source>
        <dbReference type="Google" id="ProtNLM"/>
    </source>
</evidence>
<evidence type="ECO:0000313" key="1">
    <source>
        <dbReference type="EMBL" id="PRZ42704.1"/>
    </source>
</evidence>
<accession>A0A2T1A2E4</accession>
<evidence type="ECO:0000313" key="2">
    <source>
        <dbReference type="Proteomes" id="UP000237752"/>
    </source>
</evidence>
<organism evidence="1 2">
    <name type="scientific">Antricoccus suffuscus</name>
    <dbReference type="NCBI Taxonomy" id="1629062"/>
    <lineage>
        <taxon>Bacteria</taxon>
        <taxon>Bacillati</taxon>
        <taxon>Actinomycetota</taxon>
        <taxon>Actinomycetes</taxon>
        <taxon>Geodermatophilales</taxon>
        <taxon>Antricoccaceae</taxon>
        <taxon>Antricoccus</taxon>
    </lineage>
</organism>
<sequence length="198" mass="20351">MYGAWQPGVTFALGELDPNFGNNPAVLTTVAGHLALVVPADTTILRDVWDVRRIDVSVSAAQPVTAAPGSLVVDNGSRTATLSAQQLASLPQQSQQVAFSAGGAPETHTEAGPTLRDVLSAAGLWPLSTTSVTAVGSDGYAAAVTPAEATLGGRPLLISLREDGQPLAQPRLITKGDIKGGRYVSNTVVLDVATKPLF</sequence>
<comment type="caution">
    <text evidence="1">The sequence shown here is derived from an EMBL/GenBank/DDBJ whole genome shotgun (WGS) entry which is preliminary data.</text>
</comment>
<dbReference type="AlphaFoldDB" id="A0A2T1A2E4"/>